<accession>A0ABP0EKM4</accession>
<feature type="domain" description="Calcium channel YVC1-like C-terminal transmembrane" evidence="4">
    <location>
        <begin position="273"/>
        <end position="556"/>
    </location>
</feature>
<dbReference type="PANTHER" id="PTHR35859:SF4">
    <property type="entry name" value="MEMBRANE CHANNEL PROTEIN, PUTATIVE (AFU_ORTHOLOGUE AFUA_6G11300)-RELATED"/>
    <property type="match status" value="1"/>
</dbReference>
<evidence type="ECO:0000313" key="5">
    <source>
        <dbReference type="EMBL" id="CAK7921384.1"/>
    </source>
</evidence>
<feature type="domain" description="YVC1 N-terminal linker helical" evidence="3">
    <location>
        <begin position="83"/>
        <end position="208"/>
    </location>
</feature>
<sequence>MSAGPRSNTYQYGSINHSSQEKKHRSIHFKYLYFTIQKLINSKVKLSLRYELLKTPEIHSSITKPISTEIIKLASVVTPPKSNPIWMASTTISESISQYAVFILLLLRYEFIIQSENNLISFELLSTKANICEILAIRMLREYKSYERVNMLFIKPLGQDQFNTLELSILSKSKKFLSQPIIIQTMDKIYNGDITIKTHDQENLNNDSEQQLLSSDNVSNYQFKRITMSLIKRRSEIVPKYQSLVINLKLIMLTILYFMLILKHKHQVHGTFINLLEVQFWLLALNYNYENFIKLNNIRFKFLRKILWTYIDLILILMLDFVGLIRLSLFLGGSGISIIEQDVFRNLFSIISIVLLPRILSIFNNYEFFNMIILSFKRMVWKMIGLFCLFISLISGFYISFISLSIDRPNSMILFDMLKVFFGFTPAIWDNWGNYNNLGRVTQLGYLFLVQFVIATILAIVLSEVFNKISATNKEEFHYFKATNIVIYQQTSKIFMKRTYKWNNENPLYTNLVCEIIWKFSLKAFAIINWMMDLFKFPILLLIYLYELSISQLIRRDQKDKESKKNFTFLKKEMDYESDINRFDDDSADIFHNKGGILGRKASFGREHSSVRKHSLTNDPSGIPAGNSLIPIQSISTLGNFKSASTDSLFIDEMLHRRYGQNEGVNVFDSIKTETKRLKDRTYKDVRNETEIMEKLLQIETLFSEVVNRKEKNLREDQSQGEGEGDDDEEIQSVKTRLTSDNDNLGDIYNIPEASLSEVSSVTSIGSISDVEDDEV</sequence>
<feature type="transmembrane region" description="Helical" evidence="2">
    <location>
        <begin position="310"/>
        <end position="331"/>
    </location>
</feature>
<evidence type="ECO:0000259" key="4">
    <source>
        <dbReference type="Pfam" id="PF23317"/>
    </source>
</evidence>
<dbReference type="PANTHER" id="PTHR35859">
    <property type="entry name" value="NONSELECTIVE CATION CHANNEL PROTEIN"/>
    <property type="match status" value="1"/>
</dbReference>
<reference evidence="5 6" key="1">
    <citation type="submission" date="2024-01" db="EMBL/GenBank/DDBJ databases">
        <authorList>
            <consortium name="Genoscope - CEA"/>
            <person name="William W."/>
        </authorList>
    </citation>
    <scope>NUCLEOTIDE SEQUENCE [LARGE SCALE GENOMIC DNA]</scope>
    <source>
        <strain evidence="5 6">29B2s-10</strain>
    </source>
</reference>
<feature type="transmembrane region" description="Helical" evidence="2">
    <location>
        <begin position="241"/>
        <end position="262"/>
    </location>
</feature>
<proteinExistence type="predicted"/>
<keyword evidence="2" id="KW-1133">Transmembrane helix</keyword>
<feature type="transmembrane region" description="Helical" evidence="2">
    <location>
        <begin position="268"/>
        <end position="289"/>
    </location>
</feature>
<gene>
    <name evidence="5" type="ORF">CAAN4_H13564</name>
</gene>
<dbReference type="InterPro" id="IPR056337">
    <property type="entry name" value="LHD_YVC1"/>
</dbReference>
<evidence type="ECO:0000259" key="3">
    <source>
        <dbReference type="Pfam" id="PF23190"/>
    </source>
</evidence>
<feature type="transmembrane region" description="Helical" evidence="2">
    <location>
        <begin position="444"/>
        <end position="462"/>
    </location>
</feature>
<dbReference type="Pfam" id="PF23190">
    <property type="entry name" value="LHD_TRPY1"/>
    <property type="match status" value="1"/>
</dbReference>
<evidence type="ECO:0000256" key="2">
    <source>
        <dbReference type="SAM" id="Phobius"/>
    </source>
</evidence>
<organism evidence="5 6">
    <name type="scientific">[Candida] anglica</name>
    <dbReference type="NCBI Taxonomy" id="148631"/>
    <lineage>
        <taxon>Eukaryota</taxon>
        <taxon>Fungi</taxon>
        <taxon>Dikarya</taxon>
        <taxon>Ascomycota</taxon>
        <taxon>Saccharomycotina</taxon>
        <taxon>Pichiomycetes</taxon>
        <taxon>Debaryomycetaceae</taxon>
        <taxon>Kurtzmaniella</taxon>
    </lineage>
</organism>
<feature type="transmembrane region" description="Helical" evidence="2">
    <location>
        <begin position="343"/>
        <end position="363"/>
    </location>
</feature>
<dbReference type="Pfam" id="PF23317">
    <property type="entry name" value="YVC1_C"/>
    <property type="match status" value="1"/>
</dbReference>
<protein>
    <recommendedName>
        <fullName evidence="7">Ion transport domain-containing protein</fullName>
    </recommendedName>
</protein>
<feature type="compositionally biased region" description="Polar residues" evidence="1">
    <location>
        <begin position="733"/>
        <end position="743"/>
    </location>
</feature>
<keyword evidence="2" id="KW-0472">Membrane</keyword>
<evidence type="ECO:0000313" key="6">
    <source>
        <dbReference type="Proteomes" id="UP001497600"/>
    </source>
</evidence>
<dbReference type="InterPro" id="IPR056336">
    <property type="entry name" value="YVC1_C"/>
</dbReference>
<feature type="transmembrane region" description="Helical" evidence="2">
    <location>
        <begin position="384"/>
        <end position="406"/>
    </location>
</feature>
<keyword evidence="2" id="KW-0812">Transmembrane</keyword>
<evidence type="ECO:0000256" key="1">
    <source>
        <dbReference type="SAM" id="MobiDB-lite"/>
    </source>
</evidence>
<evidence type="ECO:0008006" key="7">
    <source>
        <dbReference type="Google" id="ProtNLM"/>
    </source>
</evidence>
<feature type="transmembrane region" description="Helical" evidence="2">
    <location>
        <begin position="527"/>
        <end position="546"/>
    </location>
</feature>
<dbReference type="Proteomes" id="UP001497600">
    <property type="component" value="Chromosome H"/>
</dbReference>
<dbReference type="InterPro" id="IPR052971">
    <property type="entry name" value="TRP_calcium_channel"/>
</dbReference>
<feature type="region of interest" description="Disordered" evidence="1">
    <location>
        <begin position="713"/>
        <end position="749"/>
    </location>
</feature>
<keyword evidence="6" id="KW-1185">Reference proteome</keyword>
<name>A0ABP0EKM4_9ASCO</name>
<dbReference type="EMBL" id="OZ004260">
    <property type="protein sequence ID" value="CAK7921384.1"/>
    <property type="molecule type" value="Genomic_DNA"/>
</dbReference>